<dbReference type="Proteomes" id="UP001147695">
    <property type="component" value="Unassembled WGS sequence"/>
</dbReference>
<dbReference type="InterPro" id="IPR056867">
    <property type="entry name" value="LRR_15"/>
</dbReference>
<comment type="caution">
    <text evidence="2">The sequence shown here is derived from an EMBL/GenBank/DDBJ whole genome shotgun (WGS) entry which is preliminary data.</text>
</comment>
<organism evidence="2 3">
    <name type="scientific">Penicillium brevicompactum</name>
    <dbReference type="NCBI Taxonomy" id="5074"/>
    <lineage>
        <taxon>Eukaryota</taxon>
        <taxon>Fungi</taxon>
        <taxon>Dikarya</taxon>
        <taxon>Ascomycota</taxon>
        <taxon>Pezizomycotina</taxon>
        <taxon>Eurotiomycetes</taxon>
        <taxon>Eurotiomycetidae</taxon>
        <taxon>Eurotiales</taxon>
        <taxon>Aspergillaceae</taxon>
        <taxon>Penicillium</taxon>
    </lineage>
</organism>
<name>A0A9W9R2R3_PENBR</name>
<proteinExistence type="predicted"/>
<dbReference type="AlphaFoldDB" id="A0A9W9R2R3"/>
<gene>
    <name evidence="2" type="ORF">N7452_000038</name>
</gene>
<evidence type="ECO:0000259" key="1">
    <source>
        <dbReference type="Pfam" id="PF24969"/>
    </source>
</evidence>
<reference evidence="2" key="2">
    <citation type="journal article" date="2023" name="IMA Fungus">
        <title>Comparative genomic study of the Penicillium genus elucidates a diverse pangenome and 15 lateral gene transfer events.</title>
        <authorList>
            <person name="Petersen C."/>
            <person name="Sorensen T."/>
            <person name="Nielsen M.R."/>
            <person name="Sondergaard T.E."/>
            <person name="Sorensen J.L."/>
            <person name="Fitzpatrick D.A."/>
            <person name="Frisvad J.C."/>
            <person name="Nielsen K.L."/>
        </authorList>
    </citation>
    <scope>NUCLEOTIDE SEQUENCE</scope>
    <source>
        <strain evidence="2">IBT 35673</strain>
    </source>
</reference>
<sequence length="396" mass="44774">MSLNSDIWLLVYENLYQTDKLNLLLALQIPPLARSVRHNPGIGTAIQNLRLRWYPNSRTQHEYEVDTLVDVLKQASDSEDVTEWNKALQKGCPDAWLAVLVLSLESLRSLTLNYSYSPYFVPLIARVADGKVPSIPVLQHLQRVTVEVDDMKAYYLAHELIPFLRLPVMRVFTAAGVCEDEPDVLSPKPGASSVTKLEFGAVDTNNGAHGFASWITSCAALEVFSYQHDNKAIWGEVYLDFRPLLFYNALCSQKQSLRKLRLKNNGDTGDTGCDDESEHFKGFGSLVEFHQLRELHAPLRTLLQFGSSDSPKVSLLEVLPTGLEILGLGDCREEDFKVAIENLQGLLAHRERYPHVKRIQVQPDHSQIIETALQYFKPFEMACQEIGIVLRLCMYD</sequence>
<dbReference type="EMBL" id="JAPZBQ010000001">
    <property type="protein sequence ID" value="KAJ5351064.1"/>
    <property type="molecule type" value="Genomic_DNA"/>
</dbReference>
<feature type="domain" description="Leucine-rich repeat" evidence="1">
    <location>
        <begin position="159"/>
        <end position="374"/>
    </location>
</feature>
<reference evidence="2" key="1">
    <citation type="submission" date="2022-12" db="EMBL/GenBank/DDBJ databases">
        <authorList>
            <person name="Petersen C."/>
        </authorList>
    </citation>
    <scope>NUCLEOTIDE SEQUENCE</scope>
    <source>
        <strain evidence="2">IBT 35673</strain>
    </source>
</reference>
<dbReference type="Pfam" id="PF24969">
    <property type="entry name" value="LRR_15"/>
    <property type="match status" value="1"/>
</dbReference>
<accession>A0A9W9R2R3</accession>
<evidence type="ECO:0000313" key="2">
    <source>
        <dbReference type="EMBL" id="KAJ5351064.1"/>
    </source>
</evidence>
<protein>
    <recommendedName>
        <fullName evidence="1">Leucine-rich repeat domain-containing protein</fullName>
    </recommendedName>
</protein>
<evidence type="ECO:0000313" key="3">
    <source>
        <dbReference type="Proteomes" id="UP001147695"/>
    </source>
</evidence>